<dbReference type="GO" id="GO:0003677">
    <property type="term" value="F:DNA binding"/>
    <property type="evidence" value="ECO:0007669"/>
    <property type="project" value="InterPro"/>
</dbReference>
<organism evidence="10 11">
    <name type="scientific">Hyalella azteca</name>
    <name type="common">Amphipod</name>
    <dbReference type="NCBI Taxonomy" id="294128"/>
    <lineage>
        <taxon>Eukaryota</taxon>
        <taxon>Metazoa</taxon>
        <taxon>Ecdysozoa</taxon>
        <taxon>Arthropoda</taxon>
        <taxon>Crustacea</taxon>
        <taxon>Multicrustacea</taxon>
        <taxon>Malacostraca</taxon>
        <taxon>Eumalacostraca</taxon>
        <taxon>Peracarida</taxon>
        <taxon>Amphipoda</taxon>
        <taxon>Senticaudata</taxon>
        <taxon>Talitrida</taxon>
        <taxon>Talitroidea</taxon>
        <taxon>Hyalellidae</taxon>
        <taxon>Hyalella</taxon>
    </lineage>
</organism>
<sequence length="275" mass="30808">MTKCIYSFFLLICILFQKFTSFVLLNCFQSELKISSRMFQLSEMRDMVRVPPLKFNLPLEQAIMEELNRKLANKVVLNVGLCICAFDLVKMENSYIYPGDGASHTRTTFQFVVFRPSIEEILEGVVLSASSSGLQVSLGFFSGIFIKPENMVAGSYYDETEKVWIWNYQEEHKLFMDVGQKIRLRVISESFVDTTPSGPQLAAEHQAAVAAAAAGSVVAVAKDPFSEVHPYTIYGSTDGSGLGMISWWAEDEDEDVKDEANEGQEDSQSEHLEST</sequence>
<evidence type="ECO:0000256" key="4">
    <source>
        <dbReference type="ARBA" id="ARBA00023163"/>
    </source>
</evidence>
<keyword evidence="7" id="KW-0812">Transmembrane</keyword>
<dbReference type="SUPFAM" id="SSF88798">
    <property type="entry name" value="N-terminal, heterodimerisation domain of RBP7 (RpoE)"/>
    <property type="match status" value="1"/>
</dbReference>
<dbReference type="FunFam" id="3.30.1490.120:FF:000002">
    <property type="entry name" value="DNA-directed RNA polymerase III subunit RPC8"/>
    <property type="match status" value="1"/>
</dbReference>
<evidence type="ECO:0000313" key="10">
    <source>
        <dbReference type="Proteomes" id="UP000694843"/>
    </source>
</evidence>
<dbReference type="InterPro" id="IPR005576">
    <property type="entry name" value="Rpb7-like_N"/>
</dbReference>
<feature type="domain" description="RNA polymerase Rpb7-like N-terminal" evidence="8">
    <location>
        <begin position="45"/>
        <end position="101"/>
    </location>
</feature>
<evidence type="ECO:0000256" key="6">
    <source>
        <dbReference type="SAM" id="MobiDB-lite"/>
    </source>
</evidence>
<dbReference type="CTD" id="171568"/>
<keyword evidence="10" id="KW-1185">Reference proteome</keyword>
<dbReference type="GO" id="GO:0005666">
    <property type="term" value="C:RNA polymerase III complex"/>
    <property type="evidence" value="ECO:0007669"/>
    <property type="project" value="TreeGrafter"/>
</dbReference>
<dbReference type="PANTHER" id="PTHR12709">
    <property type="entry name" value="DNA-DIRECTED RNA POLYMERASE II, III"/>
    <property type="match status" value="1"/>
</dbReference>
<evidence type="ECO:0000256" key="7">
    <source>
        <dbReference type="SAM" id="Phobius"/>
    </source>
</evidence>
<evidence type="ECO:0000259" key="8">
    <source>
        <dbReference type="Pfam" id="PF03876"/>
    </source>
</evidence>
<evidence type="ECO:0000313" key="11">
    <source>
        <dbReference type="RefSeq" id="XP_018018778.2"/>
    </source>
</evidence>
<gene>
    <name evidence="11" type="primary">LOC108675286</name>
</gene>
<proteinExistence type="inferred from homology"/>
<keyword evidence="5" id="KW-0539">Nucleus</keyword>
<evidence type="ECO:0000256" key="3">
    <source>
        <dbReference type="ARBA" id="ARBA00022478"/>
    </source>
</evidence>
<dbReference type="InterPro" id="IPR036898">
    <property type="entry name" value="RNA_pol_Rpb7-like_N_sf"/>
</dbReference>
<dbReference type="PANTHER" id="PTHR12709:SF1">
    <property type="entry name" value="DNA-DIRECTED RNA POLYMERASE III SUBUNIT RPC8"/>
    <property type="match status" value="1"/>
</dbReference>
<reference evidence="11" key="1">
    <citation type="submission" date="2025-08" db="UniProtKB">
        <authorList>
            <consortium name="RefSeq"/>
        </authorList>
    </citation>
    <scope>IDENTIFICATION</scope>
    <source>
        <tissue evidence="11">Whole organism</tissue>
    </source>
</reference>
<dbReference type="CDD" id="cd04330">
    <property type="entry name" value="RNAP_III_Rpc25_N"/>
    <property type="match status" value="1"/>
</dbReference>
<dbReference type="Pfam" id="PF03876">
    <property type="entry name" value="SHS2_Rpb7-N"/>
    <property type="match status" value="1"/>
</dbReference>
<keyword evidence="7" id="KW-0472">Membrane</keyword>
<dbReference type="RefSeq" id="XP_018018778.2">
    <property type="nucleotide sequence ID" value="XM_018163289.2"/>
</dbReference>
<dbReference type="Pfam" id="PF08292">
    <property type="entry name" value="RNA_pol_Rbc25"/>
    <property type="match status" value="1"/>
</dbReference>
<accession>A0A8B7NYD3</accession>
<dbReference type="InterPro" id="IPR013238">
    <property type="entry name" value="RNA_pol_III_Rbc25"/>
</dbReference>
<dbReference type="Gene3D" id="3.30.1490.120">
    <property type="entry name" value="RNA polymerase Rpb7-like, N-terminal domain"/>
    <property type="match status" value="1"/>
</dbReference>
<feature type="region of interest" description="Disordered" evidence="6">
    <location>
        <begin position="249"/>
        <end position="275"/>
    </location>
</feature>
<keyword evidence="3 11" id="KW-0240">DNA-directed RNA polymerase</keyword>
<evidence type="ECO:0000256" key="2">
    <source>
        <dbReference type="ARBA" id="ARBA00009307"/>
    </source>
</evidence>
<dbReference type="NCBIfam" id="TIGR00448">
    <property type="entry name" value="rpoE"/>
    <property type="match status" value="1"/>
</dbReference>
<protein>
    <submittedName>
        <fullName evidence="11">DNA-directed RNA polymerase III subunit RPC8 isoform X1</fullName>
    </submittedName>
</protein>
<dbReference type="InterPro" id="IPR045113">
    <property type="entry name" value="Rpb7-like"/>
</dbReference>
<dbReference type="GO" id="GO:0003899">
    <property type="term" value="F:DNA-directed RNA polymerase activity"/>
    <property type="evidence" value="ECO:0007669"/>
    <property type="project" value="InterPro"/>
</dbReference>
<dbReference type="Proteomes" id="UP000694843">
    <property type="component" value="Unplaced"/>
</dbReference>
<dbReference type="InterPro" id="IPR012340">
    <property type="entry name" value="NA-bd_OB-fold"/>
</dbReference>
<evidence type="ECO:0000259" key="9">
    <source>
        <dbReference type="Pfam" id="PF08292"/>
    </source>
</evidence>
<feature type="transmembrane region" description="Helical" evidence="7">
    <location>
        <begin position="6"/>
        <end position="28"/>
    </location>
</feature>
<comment type="subcellular location">
    <subcellularLocation>
        <location evidence="1">Nucleus</location>
    </subcellularLocation>
</comment>
<comment type="similarity">
    <text evidence="2">Belongs to the eukaryotic RPB7/RPC8 RNA polymerase subunit family.</text>
</comment>
<evidence type="ECO:0000256" key="5">
    <source>
        <dbReference type="ARBA" id="ARBA00023242"/>
    </source>
</evidence>
<dbReference type="OrthoDB" id="10256606at2759"/>
<feature type="domain" description="RNA polymerase III subunit Rpc25" evidence="9">
    <location>
        <begin position="120"/>
        <end position="248"/>
    </location>
</feature>
<dbReference type="InterPro" id="IPR004519">
    <property type="entry name" value="RNAP_E/RPC8"/>
</dbReference>
<name>A0A8B7NYD3_HYAAZ</name>
<evidence type="ECO:0000256" key="1">
    <source>
        <dbReference type="ARBA" id="ARBA00004123"/>
    </source>
</evidence>
<dbReference type="GO" id="GO:0006384">
    <property type="term" value="P:transcription initiation at RNA polymerase III promoter"/>
    <property type="evidence" value="ECO:0007669"/>
    <property type="project" value="TreeGrafter"/>
</dbReference>
<dbReference type="Gene3D" id="2.40.50.140">
    <property type="entry name" value="Nucleic acid-binding proteins"/>
    <property type="match status" value="1"/>
</dbReference>
<dbReference type="SUPFAM" id="SSF50249">
    <property type="entry name" value="Nucleic acid-binding proteins"/>
    <property type="match status" value="1"/>
</dbReference>
<feature type="compositionally biased region" description="Acidic residues" evidence="6">
    <location>
        <begin position="249"/>
        <end position="267"/>
    </location>
</feature>
<dbReference type="KEGG" id="hazt:108675286"/>
<keyword evidence="7" id="KW-1133">Transmembrane helix</keyword>
<dbReference type="AlphaFoldDB" id="A0A8B7NYD3"/>
<dbReference type="GeneID" id="108675286"/>
<keyword evidence="4" id="KW-0804">Transcription</keyword>